<dbReference type="GO" id="GO:0005829">
    <property type="term" value="C:cytosol"/>
    <property type="evidence" value="ECO:0007669"/>
    <property type="project" value="TreeGrafter"/>
</dbReference>
<dbReference type="InterPro" id="IPR005793">
    <property type="entry name" value="Formyl_trans_C"/>
</dbReference>
<dbReference type="InterPro" id="IPR011034">
    <property type="entry name" value="Formyl_transferase-like_C_sf"/>
</dbReference>
<proteinExistence type="inferred from homology"/>
<comment type="similarity">
    <text evidence="1 5">Belongs to the Fmt family.</text>
</comment>
<dbReference type="InterPro" id="IPR044135">
    <property type="entry name" value="Met-tRNA-FMT_C"/>
</dbReference>
<evidence type="ECO:0000256" key="1">
    <source>
        <dbReference type="ARBA" id="ARBA00010699"/>
    </source>
</evidence>
<evidence type="ECO:0000313" key="9">
    <source>
        <dbReference type="Proteomes" id="UP000219440"/>
    </source>
</evidence>
<dbReference type="EC" id="2.1.2.9" evidence="2 5"/>
<organism evidence="8 9">
    <name type="scientific">Salinibacterium xinjiangense</name>
    <dbReference type="NCBI Taxonomy" id="386302"/>
    <lineage>
        <taxon>Bacteria</taxon>
        <taxon>Bacillati</taxon>
        <taxon>Actinomycetota</taxon>
        <taxon>Actinomycetes</taxon>
        <taxon>Micrococcales</taxon>
        <taxon>Microbacteriaceae</taxon>
        <taxon>Salinibacterium</taxon>
    </lineage>
</organism>
<evidence type="ECO:0000256" key="5">
    <source>
        <dbReference type="HAMAP-Rule" id="MF_00182"/>
    </source>
</evidence>
<dbReference type="NCBIfam" id="TIGR00460">
    <property type="entry name" value="fmt"/>
    <property type="match status" value="1"/>
</dbReference>
<gene>
    <name evidence="5" type="primary">fmt</name>
    <name evidence="8" type="ORF">SAMN06296378_2788</name>
</gene>
<reference evidence="8 9" key="1">
    <citation type="submission" date="2017-09" db="EMBL/GenBank/DDBJ databases">
        <authorList>
            <person name="Ehlers B."/>
            <person name="Leendertz F.H."/>
        </authorList>
    </citation>
    <scope>NUCLEOTIDE SEQUENCE [LARGE SCALE GENOMIC DNA]</scope>
    <source>
        <strain evidence="8 9">CGMCC 1.05381</strain>
    </source>
</reference>
<dbReference type="InterPro" id="IPR002376">
    <property type="entry name" value="Formyl_transf_N"/>
</dbReference>
<dbReference type="Proteomes" id="UP000219440">
    <property type="component" value="Unassembled WGS sequence"/>
</dbReference>
<keyword evidence="9" id="KW-1185">Reference proteome</keyword>
<comment type="function">
    <text evidence="5">Attaches a formyl group to the free amino group of methionyl-tRNA(fMet). The formyl group appears to play a dual role in the initiator identity of N-formylmethionyl-tRNA by promoting its recognition by IF2 and preventing the misappropriation of this tRNA by the elongation apparatus.</text>
</comment>
<feature type="domain" description="Formyl transferase C-terminal" evidence="7">
    <location>
        <begin position="216"/>
        <end position="309"/>
    </location>
</feature>
<dbReference type="EMBL" id="OCST01000006">
    <property type="protein sequence ID" value="SOE73636.1"/>
    <property type="molecule type" value="Genomic_DNA"/>
</dbReference>
<evidence type="ECO:0000256" key="4">
    <source>
        <dbReference type="ARBA" id="ARBA00022917"/>
    </source>
</evidence>
<dbReference type="GO" id="GO:0004479">
    <property type="term" value="F:methionyl-tRNA formyltransferase activity"/>
    <property type="evidence" value="ECO:0007669"/>
    <property type="project" value="UniProtKB-UniRule"/>
</dbReference>
<dbReference type="InterPro" id="IPR005794">
    <property type="entry name" value="Fmt"/>
</dbReference>
<name>A0A2C9A327_9MICO</name>
<feature type="domain" description="Formyl transferase N-terminal" evidence="6">
    <location>
        <begin position="27"/>
        <end position="189"/>
    </location>
</feature>
<dbReference type="Gene3D" id="3.40.50.12230">
    <property type="match status" value="1"/>
</dbReference>
<keyword evidence="4 5" id="KW-0648">Protein biosynthesis</keyword>
<evidence type="ECO:0000256" key="3">
    <source>
        <dbReference type="ARBA" id="ARBA00022679"/>
    </source>
</evidence>
<evidence type="ECO:0000313" key="8">
    <source>
        <dbReference type="EMBL" id="SOE73636.1"/>
    </source>
</evidence>
<keyword evidence="3 5" id="KW-0808">Transferase</keyword>
<sequence>MSSSLSDSPSPSLRLVFAGSPAAAVPSLSLLAASHHHVVSVVTRADSPQGRRGVLTATPVAVEAEKLGIPVIRSNRLAGSATELVQQLQPDLGVIVAYGGLVREPLLSAPRLGWINLHFSLLPRWRGAAPVQRAIMAGDDVTGATVFQLVPELDAGDIYGRMTATIGANQTAGHLLESLSGTGAELLLGVVDALADGSARGEVQRGDVTLAPKLALADGDIDWTQPASAVDAVIRGVTPEPGAFTTIDGVRLKLLDVAIARDAARQEPGVIDLVGSIVLVGTATDPLQLVTVHPAGRKAMDAASWWRGRDGAPALALTSTEASS</sequence>
<dbReference type="InterPro" id="IPR041711">
    <property type="entry name" value="Met-tRNA-FMT_N"/>
</dbReference>
<dbReference type="CDD" id="cd08704">
    <property type="entry name" value="Met_tRNA_FMT_C"/>
    <property type="match status" value="1"/>
</dbReference>
<dbReference type="PANTHER" id="PTHR11138:SF5">
    <property type="entry name" value="METHIONYL-TRNA FORMYLTRANSFERASE, MITOCHONDRIAL"/>
    <property type="match status" value="1"/>
</dbReference>
<dbReference type="InterPro" id="IPR036477">
    <property type="entry name" value="Formyl_transf_N_sf"/>
</dbReference>
<evidence type="ECO:0000259" key="7">
    <source>
        <dbReference type="Pfam" id="PF02911"/>
    </source>
</evidence>
<comment type="catalytic activity">
    <reaction evidence="5">
        <text>L-methionyl-tRNA(fMet) + (6R)-10-formyltetrahydrofolate = N-formyl-L-methionyl-tRNA(fMet) + (6S)-5,6,7,8-tetrahydrofolate + H(+)</text>
        <dbReference type="Rhea" id="RHEA:24380"/>
        <dbReference type="Rhea" id="RHEA-COMP:9952"/>
        <dbReference type="Rhea" id="RHEA-COMP:9953"/>
        <dbReference type="ChEBI" id="CHEBI:15378"/>
        <dbReference type="ChEBI" id="CHEBI:57453"/>
        <dbReference type="ChEBI" id="CHEBI:78530"/>
        <dbReference type="ChEBI" id="CHEBI:78844"/>
        <dbReference type="ChEBI" id="CHEBI:195366"/>
        <dbReference type="EC" id="2.1.2.9"/>
    </reaction>
</comment>
<dbReference type="Pfam" id="PF02911">
    <property type="entry name" value="Formyl_trans_C"/>
    <property type="match status" value="1"/>
</dbReference>
<dbReference type="CDD" id="cd08646">
    <property type="entry name" value="FMT_core_Met-tRNA-FMT_N"/>
    <property type="match status" value="1"/>
</dbReference>
<dbReference type="HAMAP" id="MF_00182">
    <property type="entry name" value="Formyl_trans"/>
    <property type="match status" value="1"/>
</dbReference>
<dbReference type="Pfam" id="PF00551">
    <property type="entry name" value="Formyl_trans_N"/>
    <property type="match status" value="1"/>
</dbReference>
<dbReference type="SUPFAM" id="SSF50486">
    <property type="entry name" value="FMT C-terminal domain-like"/>
    <property type="match status" value="1"/>
</dbReference>
<evidence type="ECO:0000259" key="6">
    <source>
        <dbReference type="Pfam" id="PF00551"/>
    </source>
</evidence>
<dbReference type="SUPFAM" id="SSF53328">
    <property type="entry name" value="Formyltransferase"/>
    <property type="match status" value="1"/>
</dbReference>
<evidence type="ECO:0000256" key="2">
    <source>
        <dbReference type="ARBA" id="ARBA00012261"/>
    </source>
</evidence>
<dbReference type="AlphaFoldDB" id="A0A2C9A327"/>
<accession>A0A2C9A327</accession>
<feature type="binding site" evidence="5">
    <location>
        <begin position="120"/>
        <end position="123"/>
    </location>
    <ligand>
        <name>(6S)-5,6,7,8-tetrahydrofolate</name>
        <dbReference type="ChEBI" id="CHEBI:57453"/>
    </ligand>
</feature>
<dbReference type="PANTHER" id="PTHR11138">
    <property type="entry name" value="METHIONYL-TRNA FORMYLTRANSFERASE"/>
    <property type="match status" value="1"/>
</dbReference>
<protein>
    <recommendedName>
        <fullName evidence="2 5">Methionyl-tRNA formyltransferase</fullName>
        <ecNumber evidence="2 5">2.1.2.9</ecNumber>
    </recommendedName>
</protein>